<reference evidence="3 4" key="1">
    <citation type="submission" date="2020-01" db="EMBL/GenBank/DDBJ databases">
        <title>Jiella pacifica sp. nov.</title>
        <authorList>
            <person name="Xue Z."/>
            <person name="Zhu S."/>
            <person name="Chen J."/>
            <person name="Yang J."/>
        </authorList>
    </citation>
    <scope>NUCLEOTIDE SEQUENCE [LARGE SCALE GENOMIC DNA]</scope>
    <source>
        <strain evidence="3 4">40Bstr34</strain>
    </source>
</reference>
<dbReference type="Proteomes" id="UP000469011">
    <property type="component" value="Unassembled WGS sequence"/>
</dbReference>
<dbReference type="Pfam" id="PF01497">
    <property type="entry name" value="Peripla_BP_2"/>
    <property type="match status" value="1"/>
</dbReference>
<keyword evidence="4" id="KW-1185">Reference proteome</keyword>
<proteinExistence type="predicted"/>
<dbReference type="SUPFAM" id="SSF53807">
    <property type="entry name" value="Helical backbone' metal receptor"/>
    <property type="match status" value="1"/>
</dbReference>
<evidence type="ECO:0000259" key="2">
    <source>
        <dbReference type="PROSITE" id="PS50983"/>
    </source>
</evidence>
<dbReference type="InterPro" id="IPR050902">
    <property type="entry name" value="ABC_Transporter_SBP"/>
</dbReference>
<sequence length="298" mass="30206">MSIRKPLHPALRALLPLAFAIAALPAASPASAQAQEARRIVAIGGAITETLYALGVEDRIVAIDTTSVFPPRAAEKPNVGYMRALSAEGVLSQSPDLVLMEAGAGPPPAIQLLKSSGIAVETMPDGHGVEAIAQKLEAVAAAVGKPEAGKALAEGVEGDLERLESELAKAGPKKRVLFILSLVDGRPMVAGSDTAADAMIALAGGINVFSAANGYKTVSAEAATELAPDVVVMMTGAGPNHATVDPFAIPALKATPAGQAGALVRMDAAYLLGFGPRTADAARDLAARLYPGAIEPAE</sequence>
<dbReference type="PANTHER" id="PTHR30535">
    <property type="entry name" value="VITAMIN B12-BINDING PROTEIN"/>
    <property type="match status" value="1"/>
</dbReference>
<accession>A0A6N9T5D2</accession>
<dbReference type="Gene3D" id="3.40.50.1980">
    <property type="entry name" value="Nitrogenase molybdenum iron protein domain"/>
    <property type="match status" value="2"/>
</dbReference>
<comment type="caution">
    <text evidence="3">The sequence shown here is derived from an EMBL/GenBank/DDBJ whole genome shotgun (WGS) entry which is preliminary data.</text>
</comment>
<feature type="chain" id="PRO_5026664322" evidence="1">
    <location>
        <begin position="33"/>
        <end position="298"/>
    </location>
</feature>
<feature type="signal peptide" evidence="1">
    <location>
        <begin position="1"/>
        <end position="32"/>
    </location>
</feature>
<dbReference type="EMBL" id="JAAAMG010000017">
    <property type="protein sequence ID" value="NDW06501.1"/>
    <property type="molecule type" value="Genomic_DNA"/>
</dbReference>
<evidence type="ECO:0000313" key="3">
    <source>
        <dbReference type="EMBL" id="NDW06501.1"/>
    </source>
</evidence>
<name>A0A6N9T5D2_9HYPH</name>
<dbReference type="PANTHER" id="PTHR30535:SF4">
    <property type="entry name" value="HEMIN-BINDING PERIPLASMIC PROTEIN HMUT"/>
    <property type="match status" value="1"/>
</dbReference>
<dbReference type="PROSITE" id="PS50983">
    <property type="entry name" value="FE_B12_PBP"/>
    <property type="match status" value="1"/>
</dbReference>
<dbReference type="RefSeq" id="WP_163464994.1">
    <property type="nucleotide sequence ID" value="NZ_JAAAMG010000017.1"/>
</dbReference>
<dbReference type="AlphaFoldDB" id="A0A6N9T5D2"/>
<keyword evidence="1" id="KW-0732">Signal</keyword>
<feature type="domain" description="Fe/B12 periplasmic-binding" evidence="2">
    <location>
        <begin position="39"/>
        <end position="293"/>
    </location>
</feature>
<evidence type="ECO:0000313" key="4">
    <source>
        <dbReference type="Proteomes" id="UP000469011"/>
    </source>
</evidence>
<gene>
    <name evidence="3" type="ORF">GTK09_18940</name>
</gene>
<organism evidence="3 4">
    <name type="scientific">Jiella pacifica</name>
    <dbReference type="NCBI Taxonomy" id="2696469"/>
    <lineage>
        <taxon>Bacteria</taxon>
        <taxon>Pseudomonadati</taxon>
        <taxon>Pseudomonadota</taxon>
        <taxon>Alphaproteobacteria</taxon>
        <taxon>Hyphomicrobiales</taxon>
        <taxon>Aurantimonadaceae</taxon>
        <taxon>Jiella</taxon>
    </lineage>
</organism>
<protein>
    <submittedName>
        <fullName evidence="3">ABC transporter substrate-binding protein</fullName>
    </submittedName>
</protein>
<evidence type="ECO:0000256" key="1">
    <source>
        <dbReference type="SAM" id="SignalP"/>
    </source>
</evidence>
<dbReference type="InterPro" id="IPR002491">
    <property type="entry name" value="ABC_transptr_periplasmic_BD"/>
</dbReference>